<keyword evidence="3" id="KW-1185">Reference proteome</keyword>
<protein>
    <submittedName>
        <fullName evidence="2">BnaCnng18600D protein</fullName>
    </submittedName>
</protein>
<dbReference type="AlphaFoldDB" id="A0A078IGA1"/>
<dbReference type="STRING" id="3708.A0A078IGA1"/>
<gene>
    <name evidence="2" type="primary">BnaCnng18600D</name>
    <name evidence="2" type="ORF">GSBRNA2T00094120001</name>
</gene>
<dbReference type="PaxDb" id="3708-A0A078IGA1"/>
<dbReference type="Gramene" id="CDY49950">
    <property type="protein sequence ID" value="CDY49950"/>
    <property type="gene ID" value="GSBRNA2T00094120001"/>
</dbReference>
<dbReference type="EMBL" id="LK032869">
    <property type="protein sequence ID" value="CDY49950.1"/>
    <property type="molecule type" value="Genomic_DNA"/>
</dbReference>
<evidence type="ECO:0000256" key="1">
    <source>
        <dbReference type="SAM" id="MobiDB-lite"/>
    </source>
</evidence>
<accession>A0A078IGA1</accession>
<evidence type="ECO:0000313" key="3">
    <source>
        <dbReference type="Proteomes" id="UP000028999"/>
    </source>
</evidence>
<proteinExistence type="predicted"/>
<dbReference type="Proteomes" id="UP000028999">
    <property type="component" value="Unassembled WGS sequence"/>
</dbReference>
<dbReference type="PANTHER" id="PTHR31149">
    <property type="entry name" value="EXPRESSED PROTEIN"/>
    <property type="match status" value="1"/>
</dbReference>
<sequence>MDENITMRLFANDRNNIRCGNMQTEIDTYKYIYRGQASFNVQLLMESTESWEPGTVILKRSGPLIKQQRRSCVLLREILKELLIKVPCGKSKQFVLISYDGSSHPISTPNVRPHVNFRSGQGSNPGADTPAGAPIPLDQSNLVMAI</sequence>
<name>A0A078IGA1_BRANA</name>
<dbReference type="PANTHER" id="PTHR31149:SF7">
    <property type="entry name" value="EXPRESSED PROTEIN"/>
    <property type="match status" value="1"/>
</dbReference>
<reference evidence="2 3" key="1">
    <citation type="journal article" date="2014" name="Science">
        <title>Plant genetics. Early allopolyploid evolution in the post-Neolithic Brassica napus oilseed genome.</title>
        <authorList>
            <person name="Chalhoub B."/>
            <person name="Denoeud F."/>
            <person name="Liu S."/>
            <person name="Parkin I.A."/>
            <person name="Tang H."/>
            <person name="Wang X."/>
            <person name="Chiquet J."/>
            <person name="Belcram H."/>
            <person name="Tong C."/>
            <person name="Samans B."/>
            <person name="Correa M."/>
            <person name="Da Silva C."/>
            <person name="Just J."/>
            <person name="Falentin C."/>
            <person name="Koh C.S."/>
            <person name="Le Clainche I."/>
            <person name="Bernard M."/>
            <person name="Bento P."/>
            <person name="Noel B."/>
            <person name="Labadie K."/>
            <person name="Alberti A."/>
            <person name="Charles M."/>
            <person name="Arnaud D."/>
            <person name="Guo H."/>
            <person name="Daviaud C."/>
            <person name="Alamery S."/>
            <person name="Jabbari K."/>
            <person name="Zhao M."/>
            <person name="Edger P.P."/>
            <person name="Chelaifa H."/>
            <person name="Tack D."/>
            <person name="Lassalle G."/>
            <person name="Mestiri I."/>
            <person name="Schnel N."/>
            <person name="Le Paslier M.C."/>
            <person name="Fan G."/>
            <person name="Renault V."/>
            <person name="Bayer P.E."/>
            <person name="Golicz A.A."/>
            <person name="Manoli S."/>
            <person name="Lee T.H."/>
            <person name="Thi V.H."/>
            <person name="Chalabi S."/>
            <person name="Hu Q."/>
            <person name="Fan C."/>
            <person name="Tollenaere R."/>
            <person name="Lu Y."/>
            <person name="Battail C."/>
            <person name="Shen J."/>
            <person name="Sidebottom C.H."/>
            <person name="Wang X."/>
            <person name="Canaguier A."/>
            <person name="Chauveau A."/>
            <person name="Berard A."/>
            <person name="Deniot G."/>
            <person name="Guan M."/>
            <person name="Liu Z."/>
            <person name="Sun F."/>
            <person name="Lim Y.P."/>
            <person name="Lyons E."/>
            <person name="Town C.D."/>
            <person name="Bancroft I."/>
            <person name="Wang X."/>
            <person name="Meng J."/>
            <person name="Ma J."/>
            <person name="Pires J.C."/>
            <person name="King G.J."/>
            <person name="Brunel D."/>
            <person name="Delourme R."/>
            <person name="Renard M."/>
            <person name="Aury J.M."/>
            <person name="Adams K.L."/>
            <person name="Batley J."/>
            <person name="Snowdon R.J."/>
            <person name="Tost J."/>
            <person name="Edwards D."/>
            <person name="Zhou Y."/>
            <person name="Hua W."/>
            <person name="Sharpe A.G."/>
            <person name="Paterson A.H."/>
            <person name="Guan C."/>
            <person name="Wincker P."/>
        </authorList>
    </citation>
    <scope>NUCLEOTIDE SEQUENCE [LARGE SCALE GENOMIC DNA]</scope>
    <source>
        <strain evidence="3">cv. Darmor-bzh</strain>
    </source>
</reference>
<evidence type="ECO:0000313" key="2">
    <source>
        <dbReference type="EMBL" id="CDY49950.1"/>
    </source>
</evidence>
<organism evidence="2 3">
    <name type="scientific">Brassica napus</name>
    <name type="common">Rape</name>
    <dbReference type="NCBI Taxonomy" id="3708"/>
    <lineage>
        <taxon>Eukaryota</taxon>
        <taxon>Viridiplantae</taxon>
        <taxon>Streptophyta</taxon>
        <taxon>Embryophyta</taxon>
        <taxon>Tracheophyta</taxon>
        <taxon>Spermatophyta</taxon>
        <taxon>Magnoliopsida</taxon>
        <taxon>eudicotyledons</taxon>
        <taxon>Gunneridae</taxon>
        <taxon>Pentapetalae</taxon>
        <taxon>rosids</taxon>
        <taxon>malvids</taxon>
        <taxon>Brassicales</taxon>
        <taxon>Brassicaceae</taxon>
        <taxon>Brassiceae</taxon>
        <taxon>Brassica</taxon>
    </lineage>
</organism>
<feature type="region of interest" description="Disordered" evidence="1">
    <location>
        <begin position="114"/>
        <end position="135"/>
    </location>
</feature>
<dbReference type="OMA" id="QQRRSCV"/>